<keyword evidence="2" id="KW-1185">Reference proteome</keyword>
<dbReference type="Proteomes" id="UP001501637">
    <property type="component" value="Unassembled WGS sequence"/>
</dbReference>
<comment type="caution">
    <text evidence="1">The sequence shown here is derived from an EMBL/GenBank/DDBJ whole genome shotgun (WGS) entry which is preliminary data.</text>
</comment>
<sequence>MSDDASDLATGGLDLIAQGINLTLEELKELGPIGAASAGRGFEDIALTGLELGHGGLTSAFGSFCERWEWGVRTLVKEGNDFAQGVGLSAGTMYETEQYVGGSFKVLSNSLGGNPYATEDEVTGMSWDELAENHAFANPDYSEESFEKAGDNIRQGYADAGRDAMTSTLLGPGAAQRASGMSDEQYEALLDEGFGPSPEERAQGDARQRAQQVRHVNDGEKFIRHNGDYQIPPPWGASLRCR</sequence>
<evidence type="ECO:0000313" key="2">
    <source>
        <dbReference type="Proteomes" id="UP001501637"/>
    </source>
</evidence>
<protein>
    <submittedName>
        <fullName evidence="1">Uncharacterized protein</fullName>
    </submittedName>
</protein>
<dbReference type="EMBL" id="BAAAUG010000082">
    <property type="protein sequence ID" value="GAA3118237.1"/>
    <property type="molecule type" value="Genomic_DNA"/>
</dbReference>
<reference evidence="2" key="1">
    <citation type="journal article" date="2019" name="Int. J. Syst. Evol. Microbiol.">
        <title>The Global Catalogue of Microorganisms (GCM) 10K type strain sequencing project: providing services to taxonomists for standard genome sequencing and annotation.</title>
        <authorList>
            <consortium name="The Broad Institute Genomics Platform"/>
            <consortium name="The Broad Institute Genome Sequencing Center for Infectious Disease"/>
            <person name="Wu L."/>
            <person name="Ma J."/>
        </authorList>
    </citation>
    <scope>NUCLEOTIDE SEQUENCE [LARGE SCALE GENOMIC DNA]</scope>
    <source>
        <strain evidence="2">JCM 9092</strain>
    </source>
</reference>
<dbReference type="RefSeq" id="WP_344523210.1">
    <property type="nucleotide sequence ID" value="NZ_BAAAUG010000082.1"/>
</dbReference>
<gene>
    <name evidence="1" type="ORF">GCM10010449_45370</name>
</gene>
<accession>A0ABP6MPT9</accession>
<proteinExistence type="predicted"/>
<name>A0ABP6MPT9_9ACTN</name>
<organism evidence="1 2">
    <name type="scientific">Streptomyces rectiviolaceus</name>
    <dbReference type="NCBI Taxonomy" id="332591"/>
    <lineage>
        <taxon>Bacteria</taxon>
        <taxon>Bacillati</taxon>
        <taxon>Actinomycetota</taxon>
        <taxon>Actinomycetes</taxon>
        <taxon>Kitasatosporales</taxon>
        <taxon>Streptomycetaceae</taxon>
        <taxon>Streptomyces</taxon>
    </lineage>
</organism>
<evidence type="ECO:0000313" key="1">
    <source>
        <dbReference type="EMBL" id="GAA3118237.1"/>
    </source>
</evidence>